<protein>
    <submittedName>
        <fullName evidence="1">DUF4397 domain-containing protein</fullName>
    </submittedName>
</protein>
<evidence type="ECO:0000313" key="1">
    <source>
        <dbReference type="EMBL" id="QQT56512.1"/>
    </source>
</evidence>
<name>A0ABX7D168_SPHMU</name>
<dbReference type="EMBL" id="CP068224">
    <property type="protein sequence ID" value="QQT56512.1"/>
    <property type="molecule type" value="Genomic_DNA"/>
</dbReference>
<proteinExistence type="predicted"/>
<dbReference type="Proteomes" id="UP000595498">
    <property type="component" value="Chromosome"/>
</dbReference>
<evidence type="ECO:0000313" key="2">
    <source>
        <dbReference type="Proteomes" id="UP000595498"/>
    </source>
</evidence>
<organism evidence="1 2">
    <name type="scientific">Sphingobacterium multivorum</name>
    <dbReference type="NCBI Taxonomy" id="28454"/>
    <lineage>
        <taxon>Bacteria</taxon>
        <taxon>Pseudomonadati</taxon>
        <taxon>Bacteroidota</taxon>
        <taxon>Sphingobacteriia</taxon>
        <taxon>Sphingobacteriales</taxon>
        <taxon>Sphingobacteriaceae</taxon>
        <taxon>Sphingobacterium</taxon>
    </lineage>
</organism>
<keyword evidence="2" id="KW-1185">Reference proteome</keyword>
<gene>
    <name evidence="1" type="ORF">I6I98_18765</name>
</gene>
<accession>A0ABX7D168</accession>
<sequence length="614" mass="68198">MQIRKPEESGMEMSISTEVISAGQKLWSVLPITYFNLMKISMFKRVGCRFFGVTALCFLSFVSCKKEKLDVINDNRPVTENRPNSNTRIVNLSDFNQVIANGDSLTSFVVLHPLNPGNHKYPGTSYFPTDGRLTKTWIVPQDLFDQKEEADLTFAARFYQGFGLNHDFKVKVDNSYEQPKDYFLLPSLIMNGQPEVVALTRAMTSPSKPDHFKIRIVNLAGAIKNPSNGMGGAQENLVGAISLAYADGTLVDQKTNDISVARRNSDYIELPYGTYQFKILLADGRPLPSLGSGRFEYGLIDLPTSTIPKDYAKSTNFAYAPIQDFQPGGVYTIVVTPQRFSYFSNEMNETAEAYQNSFQIITDIAAQVNQSYLRIQGVNAYKDQSIGFRVDGKVIASGIGFGKGSNYSVFTQKQYDIEAIDATGNVLATIKQELRSNQNYTLWLYPDLNGKAQLLLISNDLSGTLPLPAEDDGTYSRLAFKFFNFNRFLNLSASNPYITFTLPNGQPFGNSGNVNLQPGIPSINMPYTNVNIMTNPYAIMAYRSKPDVIPGVWADDIDVLQSTEFIANRSLYTTIGRPLPAFEPGIYTVALIGKSGSGSSDKEKARMIIIKHNK</sequence>
<reference evidence="1 2" key="1">
    <citation type="submission" date="2021-01" db="EMBL/GenBank/DDBJ databases">
        <title>FDA dAtabase for Regulatory Grade micrObial Sequences (FDA-ARGOS): Supporting development and validation of Infectious Disease Dx tests.</title>
        <authorList>
            <person name="Sproer C."/>
            <person name="Gronow S."/>
            <person name="Severitt S."/>
            <person name="Schroder I."/>
            <person name="Tallon L."/>
            <person name="Sadzewicz L."/>
            <person name="Zhao X."/>
            <person name="Boylan J."/>
            <person name="Ott S."/>
            <person name="Bowen H."/>
            <person name="Vavikolanu K."/>
            <person name="Mehta A."/>
            <person name="Aluvathingal J."/>
            <person name="Nadendla S."/>
            <person name="Lowell S."/>
            <person name="Myers T."/>
            <person name="Yan Y."/>
            <person name="Sichtig H."/>
        </authorList>
    </citation>
    <scope>NUCLEOTIDE SEQUENCE [LARGE SCALE GENOMIC DNA]</scope>
    <source>
        <strain evidence="1 2">FDAARGOS_1141</strain>
    </source>
</reference>